<dbReference type="RefSeq" id="WP_086109179.1">
    <property type="nucleotide sequence ID" value="NZ_CAWNGD010000139.1"/>
</dbReference>
<reference evidence="3 4" key="1">
    <citation type="submission" date="2016-10" db="EMBL/GenBank/DDBJ databases">
        <title>Systematic genetic and metabolomic analysis of Xenorhabdus and Photorhabdus spp., highlights the requirements for a dual symbiotic and pathogenic life style.</title>
        <authorList>
            <person name="Tobias N.J."/>
            <person name="Wolff H."/>
            <person name="Djahanschiri B."/>
            <person name="Pidot S.J."/>
            <person name="Stinear T.P."/>
            <person name="Ebersberger I."/>
            <person name="Bode H.B."/>
        </authorList>
    </citation>
    <scope>NUCLEOTIDE SEQUENCE [LARGE SCALE GENOMIC DNA]</scope>
    <source>
        <strain evidence="3 4">DSM 22392</strain>
    </source>
</reference>
<evidence type="ECO:0000259" key="2">
    <source>
        <dbReference type="Pfam" id="PF00487"/>
    </source>
</evidence>
<keyword evidence="1" id="KW-0812">Transmembrane</keyword>
<comment type="caution">
    <text evidence="3">The sequence shown here is derived from an EMBL/GenBank/DDBJ whole genome shotgun (WGS) entry which is preliminary data.</text>
</comment>
<dbReference type="PANTHER" id="PTHR12879">
    <property type="entry name" value="SPHINGOLIPID DELTA 4 DESATURASE/C-4 HYDROXYLASE PROTEIN DES2"/>
    <property type="match status" value="1"/>
</dbReference>
<keyword evidence="1" id="KW-1133">Transmembrane helix</keyword>
<dbReference type="GO" id="GO:0046513">
    <property type="term" value="P:ceramide biosynthetic process"/>
    <property type="evidence" value="ECO:0007669"/>
    <property type="project" value="TreeGrafter"/>
</dbReference>
<evidence type="ECO:0000313" key="4">
    <source>
        <dbReference type="Proteomes" id="UP000194350"/>
    </source>
</evidence>
<gene>
    <name evidence="3" type="ORF">Xvie_02020</name>
</gene>
<feature type="domain" description="Fatty acid desaturase" evidence="2">
    <location>
        <begin position="38"/>
        <end position="288"/>
    </location>
</feature>
<feature type="transmembrane region" description="Helical" evidence="1">
    <location>
        <begin position="37"/>
        <end position="62"/>
    </location>
</feature>
<keyword evidence="4" id="KW-1185">Reference proteome</keyword>
<evidence type="ECO:0000313" key="3">
    <source>
        <dbReference type="EMBL" id="OTA16250.1"/>
    </source>
</evidence>
<protein>
    <recommendedName>
        <fullName evidence="2">Fatty acid desaturase domain-containing protein</fullName>
    </recommendedName>
</protein>
<dbReference type="STRING" id="351656.Xvie_02020"/>
<dbReference type="GO" id="GO:0042284">
    <property type="term" value="F:sphingolipid delta-4 desaturase activity"/>
    <property type="evidence" value="ECO:0007669"/>
    <property type="project" value="TreeGrafter"/>
</dbReference>
<dbReference type="EMBL" id="MUBJ01000009">
    <property type="protein sequence ID" value="OTA16250.1"/>
    <property type="molecule type" value="Genomic_DNA"/>
</dbReference>
<dbReference type="PANTHER" id="PTHR12879:SF8">
    <property type="entry name" value="SPHINGOLIPID DELTA(4)-DESATURASE DES1"/>
    <property type="match status" value="1"/>
</dbReference>
<feature type="transmembrane region" description="Helical" evidence="1">
    <location>
        <begin position="131"/>
        <end position="152"/>
    </location>
</feature>
<dbReference type="InterPro" id="IPR005804">
    <property type="entry name" value="FA_desaturase_dom"/>
</dbReference>
<dbReference type="OrthoDB" id="634389at2"/>
<organism evidence="3 4">
    <name type="scientific">Xenorhabdus vietnamensis</name>
    <dbReference type="NCBI Taxonomy" id="351656"/>
    <lineage>
        <taxon>Bacteria</taxon>
        <taxon>Pseudomonadati</taxon>
        <taxon>Pseudomonadota</taxon>
        <taxon>Gammaproteobacteria</taxon>
        <taxon>Enterobacterales</taxon>
        <taxon>Morganellaceae</taxon>
        <taxon>Xenorhabdus</taxon>
    </lineage>
</organism>
<evidence type="ECO:0000256" key="1">
    <source>
        <dbReference type="SAM" id="Phobius"/>
    </source>
</evidence>
<proteinExistence type="predicted"/>
<dbReference type="AlphaFoldDB" id="A0A1Y2SF94"/>
<dbReference type="Proteomes" id="UP000194350">
    <property type="component" value="Unassembled WGS sequence"/>
</dbReference>
<dbReference type="Pfam" id="PF00487">
    <property type="entry name" value="FA_desaturase"/>
    <property type="match status" value="1"/>
</dbReference>
<name>A0A1Y2SF94_9GAMM</name>
<dbReference type="GO" id="GO:0016020">
    <property type="term" value="C:membrane"/>
    <property type="evidence" value="ECO:0007669"/>
    <property type="project" value="GOC"/>
</dbReference>
<accession>A0A1Y2SF94</accession>
<keyword evidence="1" id="KW-0472">Membrane</keyword>
<sequence>MKIWKSSKKDAILFLLSILNVIINITLAFNWNELSIYSWIVNVIIVSLITTYNIIVISHFFTHNPWFVSSVMNNFVSILNSINIGQSIQAYHLTHVRNHHKYHNDNGNPIKDLSSTFLNGKKNEHNTLWKYAIIGGIGTLLNIIPHILWSLFSWGYKLSKYDSNFENLISKDKLKNRKEITQLRLDRLAIFIGFLFLFSVSWEWTLLCYLPSILFSFILVNIQNYYEHYGANPENKFSNSVSYYGKLYNLLAFNDGYHQEHHISGGTHWSQLPKLRERYYDKFKEQDRIISPVPAILGFLHIKRKLLHKNYKHKE</sequence>
<feature type="transmembrane region" description="Helical" evidence="1">
    <location>
        <begin position="12"/>
        <end position="31"/>
    </location>
</feature>